<dbReference type="PANTHER" id="PTHR36529:SF1">
    <property type="entry name" value="GLYCOSYLTRANSFERASE"/>
    <property type="match status" value="1"/>
</dbReference>
<dbReference type="SUPFAM" id="SSF53448">
    <property type="entry name" value="Nucleotide-diphospho-sugar transferases"/>
    <property type="match status" value="1"/>
</dbReference>
<evidence type="ECO:0000313" key="2">
    <source>
        <dbReference type="Proteomes" id="UP000223913"/>
    </source>
</evidence>
<dbReference type="OrthoDB" id="9798250at2"/>
<organism evidence="1 2">
    <name type="scientific">Flavilitoribacter nigricans (strain ATCC 23147 / DSM 23189 / NBRC 102662 / NCIMB 1420 / SS-2)</name>
    <name type="common">Lewinella nigricans</name>
    <dbReference type="NCBI Taxonomy" id="1122177"/>
    <lineage>
        <taxon>Bacteria</taxon>
        <taxon>Pseudomonadati</taxon>
        <taxon>Bacteroidota</taxon>
        <taxon>Saprospiria</taxon>
        <taxon>Saprospirales</taxon>
        <taxon>Lewinellaceae</taxon>
        <taxon>Flavilitoribacter</taxon>
    </lineage>
</organism>
<dbReference type="InterPro" id="IPR018641">
    <property type="entry name" value="Trfase_1_rSAM/seldom-assoc"/>
</dbReference>
<proteinExistence type="predicted"/>
<dbReference type="EMBL" id="PDUD01000017">
    <property type="protein sequence ID" value="PHN06517.1"/>
    <property type="molecule type" value="Genomic_DNA"/>
</dbReference>
<comment type="caution">
    <text evidence="1">The sequence shown here is derived from an EMBL/GenBank/DDBJ whole genome shotgun (WGS) entry which is preliminary data.</text>
</comment>
<evidence type="ECO:0000313" key="1">
    <source>
        <dbReference type="EMBL" id="PHN06517.1"/>
    </source>
</evidence>
<name>A0A2D0NDG6_FLAN2</name>
<keyword evidence="2" id="KW-1185">Reference proteome</keyword>
<dbReference type="Gene3D" id="3.90.550.10">
    <property type="entry name" value="Spore Coat Polysaccharide Biosynthesis Protein SpsA, Chain A"/>
    <property type="match status" value="1"/>
</dbReference>
<gene>
    <name evidence="1" type="ORF">CRP01_09425</name>
</gene>
<dbReference type="Proteomes" id="UP000223913">
    <property type="component" value="Unassembled WGS sequence"/>
</dbReference>
<dbReference type="Pfam" id="PF09837">
    <property type="entry name" value="DUF2064"/>
    <property type="match status" value="1"/>
</dbReference>
<dbReference type="PANTHER" id="PTHR36529">
    <property type="entry name" value="SLL1095 PROTEIN"/>
    <property type="match status" value="1"/>
</dbReference>
<sequence>MQKLSQHTAILIFSRTAREEAHVKQFGRHLSAAQNLKIAQLLIRRTRRMAKRTRLPVFTVSGGQQRGRTFGQRFTNAIADVFDKGYDQVITIGSDCPALTPQILLDAQQQLQRGKIVTGADHSGGIYFLGISRQHFLRQTLANIPWQSGQDFDSIRQYADQLQIELAAGSMLIDVDDARDLKRVVQGGHANCDLLKKLRQLLQYARISVSCPVWFPQFAFPNACGLRGPPVYPVG</sequence>
<dbReference type="AlphaFoldDB" id="A0A2D0NDG6"/>
<dbReference type="RefSeq" id="WP_099149772.1">
    <property type="nucleotide sequence ID" value="NZ_PDUD01000017.1"/>
</dbReference>
<dbReference type="InterPro" id="IPR029044">
    <property type="entry name" value="Nucleotide-diphossugar_trans"/>
</dbReference>
<protein>
    <recommendedName>
        <fullName evidence="3">DUF2064 domain-containing protein</fullName>
    </recommendedName>
</protein>
<reference evidence="1 2" key="1">
    <citation type="submission" date="2017-10" db="EMBL/GenBank/DDBJ databases">
        <title>The draft genome sequence of Lewinella nigricans NBRC 102662.</title>
        <authorList>
            <person name="Wang K."/>
        </authorList>
    </citation>
    <scope>NUCLEOTIDE SEQUENCE [LARGE SCALE GENOMIC DNA]</scope>
    <source>
        <strain evidence="1 2">NBRC 102662</strain>
    </source>
</reference>
<evidence type="ECO:0008006" key="3">
    <source>
        <dbReference type="Google" id="ProtNLM"/>
    </source>
</evidence>
<accession>A0A2D0NDG6</accession>